<protein>
    <recommendedName>
        <fullName evidence="4">HTH marR-type domain-containing protein</fullName>
    </recommendedName>
</protein>
<dbReference type="PANTHER" id="PTHR42756">
    <property type="entry name" value="TRANSCRIPTIONAL REGULATOR, MARR"/>
    <property type="match status" value="1"/>
</dbReference>
<reference evidence="5" key="1">
    <citation type="journal article" date="2015" name="Nature">
        <title>Complex archaea that bridge the gap between prokaryotes and eukaryotes.</title>
        <authorList>
            <person name="Spang A."/>
            <person name="Saw J.H."/>
            <person name="Jorgensen S.L."/>
            <person name="Zaremba-Niedzwiedzka K."/>
            <person name="Martijn J."/>
            <person name="Lind A.E."/>
            <person name="van Eijk R."/>
            <person name="Schleper C."/>
            <person name="Guy L."/>
            <person name="Ettema T.J."/>
        </authorList>
    </citation>
    <scope>NUCLEOTIDE SEQUENCE</scope>
</reference>
<dbReference type="EMBL" id="LAZR01005196">
    <property type="protein sequence ID" value="KKN01993.1"/>
    <property type="molecule type" value="Genomic_DNA"/>
</dbReference>
<dbReference type="GO" id="GO:0003700">
    <property type="term" value="F:DNA-binding transcription factor activity"/>
    <property type="evidence" value="ECO:0007669"/>
    <property type="project" value="InterPro"/>
</dbReference>
<dbReference type="PROSITE" id="PS50995">
    <property type="entry name" value="HTH_MARR_2"/>
    <property type="match status" value="1"/>
</dbReference>
<evidence type="ECO:0000256" key="2">
    <source>
        <dbReference type="ARBA" id="ARBA00023125"/>
    </source>
</evidence>
<evidence type="ECO:0000313" key="5">
    <source>
        <dbReference type="EMBL" id="KKN01993.1"/>
    </source>
</evidence>
<dbReference type="InterPro" id="IPR000835">
    <property type="entry name" value="HTH_MarR-typ"/>
</dbReference>
<comment type="caution">
    <text evidence="5">The sequence shown here is derived from an EMBL/GenBank/DDBJ whole genome shotgun (WGS) entry which is preliminary data.</text>
</comment>
<evidence type="ECO:0000259" key="4">
    <source>
        <dbReference type="PROSITE" id="PS50995"/>
    </source>
</evidence>
<proteinExistence type="predicted"/>
<dbReference type="SMART" id="SM00347">
    <property type="entry name" value="HTH_MARR"/>
    <property type="match status" value="1"/>
</dbReference>
<evidence type="ECO:0000256" key="1">
    <source>
        <dbReference type="ARBA" id="ARBA00023015"/>
    </source>
</evidence>
<dbReference type="Gene3D" id="1.10.10.10">
    <property type="entry name" value="Winged helix-like DNA-binding domain superfamily/Winged helix DNA-binding domain"/>
    <property type="match status" value="1"/>
</dbReference>
<dbReference type="InterPro" id="IPR036390">
    <property type="entry name" value="WH_DNA-bd_sf"/>
</dbReference>
<keyword evidence="2" id="KW-0238">DNA-binding</keyword>
<dbReference type="PROSITE" id="PS01117">
    <property type="entry name" value="HTH_MARR_1"/>
    <property type="match status" value="1"/>
</dbReference>
<dbReference type="InterPro" id="IPR036388">
    <property type="entry name" value="WH-like_DNA-bd_sf"/>
</dbReference>
<dbReference type="PANTHER" id="PTHR42756:SF1">
    <property type="entry name" value="TRANSCRIPTIONAL REPRESSOR OF EMRAB OPERON"/>
    <property type="match status" value="1"/>
</dbReference>
<dbReference type="PRINTS" id="PR00598">
    <property type="entry name" value="HTHMARR"/>
</dbReference>
<gene>
    <name evidence="5" type="ORF">LCGC14_1122190</name>
</gene>
<feature type="domain" description="HTH marR-type" evidence="4">
    <location>
        <begin position="1"/>
        <end position="139"/>
    </location>
</feature>
<organism evidence="5">
    <name type="scientific">marine sediment metagenome</name>
    <dbReference type="NCBI Taxonomy" id="412755"/>
    <lineage>
        <taxon>unclassified sequences</taxon>
        <taxon>metagenomes</taxon>
        <taxon>ecological metagenomes</taxon>
    </lineage>
</organism>
<name>A0A0F9Q9E1_9ZZZZ</name>
<evidence type="ECO:0000256" key="3">
    <source>
        <dbReference type="ARBA" id="ARBA00023163"/>
    </source>
</evidence>
<dbReference type="Pfam" id="PF01047">
    <property type="entry name" value="MarR"/>
    <property type="match status" value="1"/>
</dbReference>
<dbReference type="AlphaFoldDB" id="A0A0F9Q9E1"/>
<sequence>MEQLKEGGFLISKIHQLGGRIFAKLLKIFNINELNPAQGRIMFPLWRQQNLSFQELLEKTSLSKSTLSKMVDNLEKMGFIKRIRDEDDKRTILIQLSKDSKNYQERYIEVSNEMTKIFYYNFTKQEVNTFENYLLRILENLKLYNVKKSADYWKN</sequence>
<dbReference type="GO" id="GO:0003677">
    <property type="term" value="F:DNA binding"/>
    <property type="evidence" value="ECO:0007669"/>
    <property type="project" value="UniProtKB-KW"/>
</dbReference>
<dbReference type="SUPFAM" id="SSF46785">
    <property type="entry name" value="Winged helix' DNA-binding domain"/>
    <property type="match status" value="1"/>
</dbReference>
<keyword evidence="3" id="KW-0804">Transcription</keyword>
<dbReference type="InterPro" id="IPR023187">
    <property type="entry name" value="Tscrpt_reg_MarR-type_CS"/>
</dbReference>
<keyword evidence="1" id="KW-0805">Transcription regulation</keyword>
<accession>A0A0F9Q9E1</accession>